<dbReference type="Proteomes" id="UP001465976">
    <property type="component" value="Unassembled WGS sequence"/>
</dbReference>
<keyword evidence="3" id="KW-1185">Reference proteome</keyword>
<evidence type="ECO:0000313" key="2">
    <source>
        <dbReference type="EMBL" id="KAL0577434.1"/>
    </source>
</evidence>
<name>A0ABR3FPR0_9AGAR</name>
<evidence type="ECO:0000313" key="3">
    <source>
        <dbReference type="Proteomes" id="UP001465976"/>
    </source>
</evidence>
<accession>A0ABR3FPR0</accession>
<dbReference type="EMBL" id="JBAHYK010000155">
    <property type="protein sequence ID" value="KAL0577434.1"/>
    <property type="molecule type" value="Genomic_DNA"/>
</dbReference>
<gene>
    <name evidence="2" type="ORF">V5O48_004544</name>
</gene>
<comment type="caution">
    <text evidence="2">The sequence shown here is derived from an EMBL/GenBank/DDBJ whole genome shotgun (WGS) entry which is preliminary data.</text>
</comment>
<evidence type="ECO:0000256" key="1">
    <source>
        <dbReference type="SAM" id="MobiDB-lite"/>
    </source>
</evidence>
<feature type="compositionally biased region" description="Basic and acidic residues" evidence="1">
    <location>
        <begin position="478"/>
        <end position="505"/>
    </location>
</feature>
<proteinExistence type="predicted"/>
<protein>
    <submittedName>
        <fullName evidence="2">Uncharacterized protein</fullName>
    </submittedName>
</protein>
<feature type="region of interest" description="Disordered" evidence="1">
    <location>
        <begin position="465"/>
        <end position="545"/>
    </location>
</feature>
<sequence>MSSRSVGKAVKKTVNDLWRVRKAQYDTLNALTSWPLVDLEIVQRSSAKLVPPFYELKALRWLVQELQDSPSMIPHLQNTLITLPLHLVMPAVFDQWFFHPKRDWTRADIGAALQAALQPPLLRQGIDSHKTNSQAAWLNEHTKQDSKLFHQFLHYYHILVKGQEHYDWGFLVTEWEKIWKQLEPSPQSQRAPVGPPFSFKMLDRILKDPGLNYESFNPWLLKFCTPPSTDRDHAHAIKTDQDHSLAINYLAQHITTASTPQHQTYGSPAAASPFLRSEACCNLMKQIHDSLLHSKRPLGSTGAYRWLEATDIIRHTHALPADFFPPLPHYFPIPLPRLEDSLWALPDEPSDSDFGLLHSCQNHWTKVDGYEKAHFIEILSKYINNFPILRVLHYKHTFNTPLLTHRRGLEFIGFLYVQVEDHVLLSRSMEDAWLEALERVRVANKWSPAILTMLPDSRRPRDISALQPIEGDSTSAEEFSREGDRGIVEEGSSRDREAVEGKSSNEEAVESSALMGSAGGSGGGDISHTSRDNDSVGGVGADNNV</sequence>
<organism evidence="2 3">
    <name type="scientific">Marasmius crinis-equi</name>
    <dbReference type="NCBI Taxonomy" id="585013"/>
    <lineage>
        <taxon>Eukaryota</taxon>
        <taxon>Fungi</taxon>
        <taxon>Dikarya</taxon>
        <taxon>Basidiomycota</taxon>
        <taxon>Agaricomycotina</taxon>
        <taxon>Agaricomycetes</taxon>
        <taxon>Agaricomycetidae</taxon>
        <taxon>Agaricales</taxon>
        <taxon>Marasmiineae</taxon>
        <taxon>Marasmiaceae</taxon>
        <taxon>Marasmius</taxon>
    </lineage>
</organism>
<reference evidence="2 3" key="1">
    <citation type="submission" date="2024-02" db="EMBL/GenBank/DDBJ databases">
        <title>A draft genome for the cacao thread blight pathogen Marasmius crinis-equi.</title>
        <authorList>
            <person name="Cohen S.P."/>
            <person name="Baruah I.K."/>
            <person name="Amoako-Attah I."/>
            <person name="Bukari Y."/>
            <person name="Meinhardt L.W."/>
            <person name="Bailey B.A."/>
        </authorList>
    </citation>
    <scope>NUCLEOTIDE SEQUENCE [LARGE SCALE GENOMIC DNA]</scope>
    <source>
        <strain evidence="2 3">GH-76</strain>
    </source>
</reference>